<dbReference type="GO" id="GO:0030154">
    <property type="term" value="P:cell differentiation"/>
    <property type="evidence" value="ECO:0007669"/>
    <property type="project" value="UniProtKB-KW"/>
</dbReference>
<dbReference type="GO" id="GO:0035567">
    <property type="term" value="P:non-canonical Wnt signaling pathway"/>
    <property type="evidence" value="ECO:0007669"/>
    <property type="project" value="TreeGrafter"/>
</dbReference>
<dbReference type="RefSeq" id="NP_001161656.1">
    <property type="nucleotide sequence ID" value="NM_001168184.1"/>
</dbReference>
<dbReference type="InterPro" id="IPR020067">
    <property type="entry name" value="Frizzled_dom"/>
</dbReference>
<dbReference type="CTD" id="778933"/>
<dbReference type="SMART" id="SM00063">
    <property type="entry name" value="FRI"/>
    <property type="match status" value="1"/>
</dbReference>
<keyword evidence="9 11" id="KW-1015">Disulfide bond</keyword>
<dbReference type="EMBL" id="GU076117">
    <property type="protein sequence ID" value="ACY92646.1"/>
    <property type="molecule type" value="mRNA"/>
</dbReference>
<dbReference type="GO" id="GO:0017147">
    <property type="term" value="F:Wnt-protein binding"/>
    <property type="evidence" value="ECO:0007669"/>
    <property type="project" value="TreeGrafter"/>
</dbReference>
<keyword evidence="7 13" id="KW-0732">Signal</keyword>
<dbReference type="InterPro" id="IPR018933">
    <property type="entry name" value="Netrin_module_non-TIMP"/>
</dbReference>
<keyword evidence="6" id="KW-0879">Wnt signaling pathway</keyword>
<dbReference type="MEROPS" id="I93.002"/>
<feature type="chain" id="PRO_5003024221" description="Secreted frizzled-related protein 1" evidence="13 18">
    <location>
        <begin position="19"/>
        <end position="312"/>
    </location>
</feature>
<dbReference type="GO" id="GO:0060070">
    <property type="term" value="P:canonical Wnt signaling pathway"/>
    <property type="evidence" value="ECO:0007669"/>
    <property type="project" value="TreeGrafter"/>
</dbReference>
<dbReference type="PROSITE" id="PS50189">
    <property type="entry name" value="NTR"/>
    <property type="match status" value="1"/>
</dbReference>
<evidence type="ECO:0000256" key="7">
    <source>
        <dbReference type="ARBA" id="ARBA00022729"/>
    </source>
</evidence>
<dbReference type="GeneID" id="100313730"/>
<keyword evidence="10" id="KW-0325">Glycoprotein</keyword>
<dbReference type="GO" id="GO:2000026">
    <property type="term" value="P:regulation of multicellular organismal development"/>
    <property type="evidence" value="ECO:0007669"/>
    <property type="project" value="UniProtKB-ARBA"/>
</dbReference>
<evidence type="ECO:0000256" key="9">
    <source>
        <dbReference type="ARBA" id="ARBA00023157"/>
    </source>
</evidence>
<dbReference type="AlphaFoldDB" id="D1LXE0"/>
<dbReference type="FunFam" id="1.10.2000.10:FF:000001">
    <property type="entry name" value="secreted frizzled-related protein 2"/>
    <property type="match status" value="1"/>
</dbReference>
<feature type="domain" description="NTR" evidence="15">
    <location>
        <begin position="184"/>
        <end position="305"/>
    </location>
</feature>
<evidence type="ECO:0000256" key="4">
    <source>
        <dbReference type="ARBA" id="ARBA00022473"/>
    </source>
</evidence>
<dbReference type="InterPro" id="IPR001134">
    <property type="entry name" value="Netrin_domain"/>
</dbReference>
<evidence type="ECO:0000256" key="5">
    <source>
        <dbReference type="ARBA" id="ARBA00022525"/>
    </source>
</evidence>
<evidence type="ECO:0000259" key="14">
    <source>
        <dbReference type="PROSITE" id="PS50038"/>
    </source>
</evidence>
<keyword evidence="5" id="KW-0964">Secreted</keyword>
<dbReference type="SUPFAM" id="SSF50242">
    <property type="entry name" value="TIMP-like"/>
    <property type="match status" value="1"/>
</dbReference>
<dbReference type="Gene3D" id="2.40.50.120">
    <property type="match status" value="1"/>
</dbReference>
<keyword evidence="4" id="KW-0217">Developmental protein</keyword>
<comment type="caution">
    <text evidence="11">Lacks conserved residue(s) required for the propagation of feature annotation.</text>
</comment>
<name>D1LXE0_SACKO</name>
<evidence type="ECO:0000259" key="15">
    <source>
        <dbReference type="PROSITE" id="PS50189"/>
    </source>
</evidence>
<dbReference type="SUPFAM" id="SSF63501">
    <property type="entry name" value="Frizzled cysteine-rich domain"/>
    <property type="match status" value="1"/>
</dbReference>
<dbReference type="PROSITE" id="PS50038">
    <property type="entry name" value="FZ"/>
    <property type="match status" value="1"/>
</dbReference>
<reference evidence="18" key="3">
    <citation type="submission" date="2025-05" db="UniProtKB">
        <authorList>
            <consortium name="RefSeq"/>
        </authorList>
    </citation>
    <scope>IDENTIFICATION</scope>
</reference>
<proteinExistence type="evidence at transcript level"/>
<comment type="subcellular location">
    <subcellularLocation>
        <location evidence="1">Secreted</location>
    </subcellularLocation>
</comment>
<reference evidence="16" key="1">
    <citation type="submission" date="2009-10" db="EMBL/GenBank/DDBJ databases">
        <authorList>
            <person name="Freeman R.M.Jr."/>
            <person name="Wu M.M."/>
            <person name="Gerhart J.J."/>
        </authorList>
    </citation>
    <scope>NUCLEOTIDE SEQUENCE</scope>
</reference>
<dbReference type="InterPro" id="IPR036790">
    <property type="entry name" value="Frizzled_dom_sf"/>
</dbReference>
<dbReference type="GO" id="GO:0005615">
    <property type="term" value="C:extracellular space"/>
    <property type="evidence" value="ECO:0007669"/>
    <property type="project" value="TreeGrafter"/>
</dbReference>
<gene>
    <name evidence="18" type="primary">SFRP1/5</name>
</gene>
<dbReference type="PANTHER" id="PTHR11309">
    <property type="entry name" value="FRIZZLED"/>
    <property type="match status" value="1"/>
</dbReference>
<dbReference type="CDD" id="cd03580">
    <property type="entry name" value="NTR_Sfrp1_like"/>
    <property type="match status" value="1"/>
</dbReference>
<sequence length="312" mass="35304">MIMVPSALRACFLVCVLAQVDMSWTYAMDLSGRITKPMCVSIPAGMGLCQNIGYTQMRMPNLLDHDSMGEVQQQAASWVPLVQKGCHPETRLFLCSLFAPVCLDRPIFPCRSLCEKVRDSCTPVMLEYGFPWPEMLYCDKLPLDNDLCIAPHMSNGSTETNGGGGEVVPEGDKEDDSEEKGGTCEQCHQDASRDVLLEQYCEADFVVKTRITESKKTRGDMKFVSNKKKRKFYNKGGLKKKDMQEMSLYVEDGGRCNCDVIEPGKVTYLIMGKQMDKKLVITFAMPWKKSRDFRRATRMFKGLQCDDSRKRL</sequence>
<organism evidence="16">
    <name type="scientific">Saccoglossus kowalevskii</name>
    <name type="common">Acorn worm</name>
    <dbReference type="NCBI Taxonomy" id="10224"/>
    <lineage>
        <taxon>Eukaryota</taxon>
        <taxon>Metazoa</taxon>
        <taxon>Hemichordata</taxon>
        <taxon>Enteropneusta</taxon>
        <taxon>Harrimaniidae</taxon>
        <taxon>Saccoglossus</taxon>
    </lineage>
</organism>
<feature type="signal peptide" evidence="13 18">
    <location>
        <begin position="1"/>
        <end position="18"/>
    </location>
</feature>
<dbReference type="PANTHER" id="PTHR11309:SF148">
    <property type="entry name" value="SECRETED FRIZZLED-RELATED PROTEIN 1"/>
    <property type="match status" value="1"/>
</dbReference>
<accession>D1LXE0</accession>
<dbReference type="Gene3D" id="1.10.2000.10">
    <property type="entry name" value="Frizzled cysteine-rich domain"/>
    <property type="match status" value="1"/>
</dbReference>
<comment type="similarity">
    <text evidence="2">Belongs to the secreted frizzled-related protein (sFRP) family.</text>
</comment>
<evidence type="ECO:0000256" key="13">
    <source>
        <dbReference type="SAM" id="SignalP"/>
    </source>
</evidence>
<dbReference type="InterPro" id="IPR015526">
    <property type="entry name" value="Frizzled/SFRP"/>
</dbReference>
<dbReference type="Pfam" id="PF01759">
    <property type="entry name" value="NTR"/>
    <property type="match status" value="1"/>
</dbReference>
<evidence type="ECO:0000256" key="3">
    <source>
        <dbReference type="ARBA" id="ARBA00020517"/>
    </source>
</evidence>
<feature type="domain" description="FZ" evidence="14">
    <location>
        <begin position="34"/>
        <end position="151"/>
    </location>
</feature>
<dbReference type="InterPro" id="IPR008993">
    <property type="entry name" value="TIMP-like_OB-fold"/>
</dbReference>
<evidence type="ECO:0000313" key="18">
    <source>
        <dbReference type="RefSeq" id="NP_001161656.1"/>
    </source>
</evidence>
<evidence type="ECO:0000256" key="2">
    <source>
        <dbReference type="ARBA" id="ARBA00010054"/>
    </source>
</evidence>
<dbReference type="Proteomes" id="UP000694865">
    <property type="component" value="Unplaced"/>
</dbReference>
<evidence type="ECO:0000256" key="11">
    <source>
        <dbReference type="PROSITE-ProRule" id="PRU00090"/>
    </source>
</evidence>
<evidence type="ECO:0000256" key="6">
    <source>
        <dbReference type="ARBA" id="ARBA00022687"/>
    </source>
</evidence>
<evidence type="ECO:0000313" key="17">
    <source>
        <dbReference type="Proteomes" id="UP000694865"/>
    </source>
</evidence>
<evidence type="ECO:0000313" key="16">
    <source>
        <dbReference type="EMBL" id="ACY92646.1"/>
    </source>
</evidence>
<feature type="disulfide bond" evidence="11">
    <location>
        <begin position="49"/>
        <end position="95"/>
    </location>
</feature>
<feature type="disulfide bond" evidence="11">
    <location>
        <begin position="114"/>
        <end position="138"/>
    </location>
</feature>
<dbReference type="FunFam" id="2.40.50.120:FF:000003">
    <property type="entry name" value="Secreted frizzled-related protein 1"/>
    <property type="match status" value="1"/>
</dbReference>
<keyword evidence="17" id="KW-1185">Reference proteome</keyword>
<feature type="region of interest" description="Disordered" evidence="12">
    <location>
        <begin position="158"/>
        <end position="183"/>
    </location>
</feature>
<dbReference type="KEGG" id="sko:100313730"/>
<dbReference type="OrthoDB" id="10053709at2759"/>
<evidence type="ECO:0000256" key="12">
    <source>
        <dbReference type="SAM" id="MobiDB-lite"/>
    </source>
</evidence>
<evidence type="ECO:0000256" key="10">
    <source>
        <dbReference type="ARBA" id="ARBA00023180"/>
    </source>
</evidence>
<protein>
    <recommendedName>
        <fullName evidence="3">Secreted frizzled-related protein 1</fullName>
    </recommendedName>
</protein>
<dbReference type="Pfam" id="PF01392">
    <property type="entry name" value="Fz"/>
    <property type="match status" value="1"/>
</dbReference>
<evidence type="ECO:0000256" key="1">
    <source>
        <dbReference type="ARBA" id="ARBA00004613"/>
    </source>
</evidence>
<evidence type="ECO:0000256" key="8">
    <source>
        <dbReference type="ARBA" id="ARBA00022782"/>
    </source>
</evidence>
<keyword evidence="8" id="KW-0221">Differentiation</keyword>
<reference evidence="16 18" key="2">
    <citation type="journal article" date="2011" name="Development">
        <title>beta-catenin specifies the endomesoderm and defines the posterior organizer of the hemichordate Saccoglossus kowalevskii.</title>
        <authorList>
            <person name="Darras S."/>
            <person name="Gerhart J."/>
            <person name="Terasaki M."/>
            <person name="Kirschner M."/>
            <person name="Lowe C.J."/>
        </authorList>
    </citation>
    <scope>NUCLEOTIDE SEQUENCE</scope>
</reference>